<dbReference type="Gene3D" id="2.60.120.10">
    <property type="entry name" value="Jelly Rolls"/>
    <property type="match status" value="1"/>
</dbReference>
<evidence type="ECO:0000256" key="2">
    <source>
        <dbReference type="ARBA" id="ARBA00007456"/>
    </source>
</evidence>
<evidence type="ECO:0000313" key="14">
    <source>
        <dbReference type="EMBL" id="KAG2324240.1"/>
    </source>
</evidence>
<accession>A0A8X7W897</accession>
<keyword evidence="5 9" id="KW-0479">Metal-binding</keyword>
<dbReference type="SUPFAM" id="SSF51182">
    <property type="entry name" value="RmlC-like cupins"/>
    <property type="match status" value="1"/>
</dbReference>
<evidence type="ECO:0000256" key="1">
    <source>
        <dbReference type="ARBA" id="ARBA00004271"/>
    </source>
</evidence>
<keyword evidence="3 12" id="KW-0052">Apoplast</keyword>
<keyword evidence="11" id="KW-1015">Disulfide bond</keyword>
<dbReference type="InterPro" id="IPR011051">
    <property type="entry name" value="RmlC_Cupin_sf"/>
</dbReference>
<feature type="binding site" evidence="10">
    <location>
        <position position="157"/>
    </location>
    <ligand>
        <name>Mn(2+)</name>
        <dbReference type="ChEBI" id="CHEBI:29035"/>
    </ligand>
</feature>
<keyword evidence="8 9" id="KW-0464">Manganese</keyword>
<evidence type="ECO:0000256" key="9">
    <source>
        <dbReference type="PIRSR" id="PIRSR601929-1"/>
    </source>
</evidence>
<feature type="binding site" evidence="9">
    <location>
        <position position="118"/>
    </location>
    <ligand>
        <name>oxalate</name>
        <dbReference type="ChEBI" id="CHEBI:30623"/>
    </ligand>
</feature>
<dbReference type="CDD" id="cd02241">
    <property type="entry name" value="cupin_OxOx"/>
    <property type="match status" value="1"/>
</dbReference>
<evidence type="ECO:0000256" key="6">
    <source>
        <dbReference type="ARBA" id="ARBA00022729"/>
    </source>
</evidence>
<dbReference type="PANTHER" id="PTHR31238">
    <property type="entry name" value="GERMIN-LIKE PROTEIN SUBFAMILY 3 MEMBER 3"/>
    <property type="match status" value="1"/>
</dbReference>
<dbReference type="PRINTS" id="PR00325">
    <property type="entry name" value="GERMIN"/>
</dbReference>
<dbReference type="OrthoDB" id="1031255at2759"/>
<feature type="binding site" evidence="9">
    <location>
        <position position="113"/>
    </location>
    <ligand>
        <name>oxalate</name>
        <dbReference type="ChEBI" id="CHEBI:30623"/>
    </ligand>
</feature>
<comment type="similarity">
    <text evidence="2 12">Belongs to the germin family.</text>
</comment>
<dbReference type="InterPro" id="IPR001929">
    <property type="entry name" value="Germin"/>
</dbReference>
<evidence type="ECO:0000313" key="15">
    <source>
        <dbReference type="Proteomes" id="UP000886595"/>
    </source>
</evidence>
<dbReference type="Pfam" id="PF00190">
    <property type="entry name" value="Cupin_1"/>
    <property type="match status" value="1"/>
</dbReference>
<feature type="binding site" evidence="10">
    <location>
        <position position="113"/>
    </location>
    <ligand>
        <name>Mn(2+)</name>
        <dbReference type="ChEBI" id="CHEBI:29035"/>
    </ligand>
</feature>
<evidence type="ECO:0000256" key="3">
    <source>
        <dbReference type="ARBA" id="ARBA00022523"/>
    </source>
</evidence>
<dbReference type="GO" id="GO:0048046">
    <property type="term" value="C:apoplast"/>
    <property type="evidence" value="ECO:0007669"/>
    <property type="project" value="UniProtKB-SubCell"/>
</dbReference>
<keyword evidence="7" id="KW-0325">Glycoprotein</keyword>
<evidence type="ECO:0000256" key="10">
    <source>
        <dbReference type="PIRSR" id="PIRSR601929-2"/>
    </source>
</evidence>
<keyword evidence="4 12" id="KW-0964">Secreted</keyword>
<feature type="binding site" evidence="10">
    <location>
        <position position="118"/>
    </location>
    <ligand>
        <name>Mn(2+)</name>
        <dbReference type="ChEBI" id="CHEBI:29035"/>
    </ligand>
</feature>
<comment type="subcellular location">
    <subcellularLocation>
        <location evidence="1 12">Secreted</location>
        <location evidence="1 12">Extracellular space</location>
        <location evidence="1 12">Apoplast</location>
    </subcellularLocation>
</comment>
<evidence type="ECO:0000256" key="4">
    <source>
        <dbReference type="ARBA" id="ARBA00022525"/>
    </source>
</evidence>
<gene>
    <name evidence="14" type="ORF">Bca52824_006968</name>
</gene>
<dbReference type="AlphaFoldDB" id="A0A8X7W897"/>
<feature type="binding site" evidence="10">
    <location>
        <position position="111"/>
    </location>
    <ligand>
        <name>Mn(2+)</name>
        <dbReference type="ChEBI" id="CHEBI:29035"/>
    </ligand>
</feature>
<evidence type="ECO:0000256" key="5">
    <source>
        <dbReference type="ARBA" id="ARBA00022723"/>
    </source>
</evidence>
<evidence type="ECO:0000256" key="7">
    <source>
        <dbReference type="ARBA" id="ARBA00023180"/>
    </source>
</evidence>
<dbReference type="InterPro" id="IPR006045">
    <property type="entry name" value="Cupin_1"/>
</dbReference>
<keyword evidence="6 12" id="KW-0732">Signal</keyword>
<feature type="chain" id="PRO_5036517608" description="Germin-like protein" evidence="12">
    <location>
        <begin position="27"/>
        <end position="206"/>
    </location>
</feature>
<feature type="disulfide bond" evidence="11">
    <location>
        <begin position="36"/>
        <end position="51"/>
    </location>
</feature>
<feature type="binding site" evidence="9">
    <location>
        <position position="108"/>
    </location>
    <ligand>
        <name>oxalate</name>
        <dbReference type="ChEBI" id="CHEBI:30623"/>
    </ligand>
</feature>
<evidence type="ECO:0000256" key="8">
    <source>
        <dbReference type="ARBA" id="ARBA00023211"/>
    </source>
</evidence>
<evidence type="ECO:0000256" key="12">
    <source>
        <dbReference type="RuleBase" id="RU366015"/>
    </source>
</evidence>
<reference evidence="14 15" key="1">
    <citation type="submission" date="2020-02" db="EMBL/GenBank/DDBJ databases">
        <authorList>
            <person name="Ma Q."/>
            <person name="Huang Y."/>
            <person name="Song X."/>
            <person name="Pei D."/>
        </authorList>
    </citation>
    <scope>NUCLEOTIDE SEQUENCE [LARGE SCALE GENOMIC DNA]</scope>
    <source>
        <strain evidence="14">Sxm20200214</strain>
        <tissue evidence="14">Leaf</tissue>
    </source>
</reference>
<dbReference type="InterPro" id="IPR014710">
    <property type="entry name" value="RmlC-like_jellyroll"/>
</dbReference>
<sequence length="206" mass="21761">MANVPQVSSSVLLALCFTLFTSPALSGYLNPLQDFCVADLQASPSNTGYPCKSQVTSEDFFYSGLSTPLNTSNPKGVAANKANLMTFPGLNTMGISMYNVAVAAGVANPPHSHPGATEAGVVVEGSVLIGFLTNNYTLYSKVAGPGDMFVIPPGLIHYEMNVGKTEARACAAHFVFAEPAIPDVVLMKIFKTDGKTINMLRSKFTN</sequence>
<comment type="caution">
    <text evidence="14">The sequence shown here is derived from an EMBL/GenBank/DDBJ whole genome shotgun (WGS) entry which is preliminary data.</text>
</comment>
<feature type="signal peptide" evidence="12">
    <location>
        <begin position="1"/>
        <end position="26"/>
    </location>
</feature>
<dbReference type="GO" id="GO:0030145">
    <property type="term" value="F:manganese ion binding"/>
    <property type="evidence" value="ECO:0007669"/>
    <property type="project" value="UniProtKB-UniRule"/>
</dbReference>
<dbReference type="SMART" id="SM00835">
    <property type="entry name" value="Cupin_1"/>
    <property type="match status" value="1"/>
</dbReference>
<protein>
    <recommendedName>
        <fullName evidence="12">Germin-like protein</fullName>
    </recommendedName>
</protein>
<organism evidence="14 15">
    <name type="scientific">Brassica carinata</name>
    <name type="common">Ethiopian mustard</name>
    <name type="synonym">Abyssinian cabbage</name>
    <dbReference type="NCBI Taxonomy" id="52824"/>
    <lineage>
        <taxon>Eukaryota</taxon>
        <taxon>Viridiplantae</taxon>
        <taxon>Streptophyta</taxon>
        <taxon>Embryophyta</taxon>
        <taxon>Tracheophyta</taxon>
        <taxon>Spermatophyta</taxon>
        <taxon>Magnoliopsida</taxon>
        <taxon>eudicotyledons</taxon>
        <taxon>Gunneridae</taxon>
        <taxon>Pentapetalae</taxon>
        <taxon>rosids</taxon>
        <taxon>malvids</taxon>
        <taxon>Brassicales</taxon>
        <taxon>Brassicaceae</taxon>
        <taxon>Brassiceae</taxon>
        <taxon>Brassica</taxon>
    </lineage>
</organism>
<feature type="domain" description="Cupin type-1" evidence="13">
    <location>
        <begin position="63"/>
        <end position="198"/>
    </location>
</feature>
<evidence type="ECO:0000259" key="13">
    <source>
        <dbReference type="SMART" id="SM00835"/>
    </source>
</evidence>
<name>A0A8X7W897_BRACI</name>
<keyword evidence="15" id="KW-1185">Reference proteome</keyword>
<proteinExistence type="inferred from homology"/>
<dbReference type="Proteomes" id="UP000886595">
    <property type="component" value="Unassembled WGS sequence"/>
</dbReference>
<evidence type="ECO:0000256" key="11">
    <source>
        <dbReference type="PIRSR" id="PIRSR601929-3"/>
    </source>
</evidence>
<dbReference type="EMBL" id="JAAMPC010000002">
    <property type="protein sequence ID" value="KAG2324240.1"/>
    <property type="molecule type" value="Genomic_DNA"/>
</dbReference>